<dbReference type="Proteomes" id="UP001596414">
    <property type="component" value="Unassembled WGS sequence"/>
</dbReference>
<accession>A0ABD5X8B9</accession>
<dbReference type="CDD" id="cd02440">
    <property type="entry name" value="AdoMet_MTases"/>
    <property type="match status" value="1"/>
</dbReference>
<proteinExistence type="predicted"/>
<dbReference type="InterPro" id="IPR046977">
    <property type="entry name" value="RsmC/RlmG"/>
</dbReference>
<dbReference type="Pfam" id="PF05175">
    <property type="entry name" value="MTS"/>
    <property type="match status" value="2"/>
</dbReference>
<dbReference type="GO" id="GO:0008168">
    <property type="term" value="F:methyltransferase activity"/>
    <property type="evidence" value="ECO:0007669"/>
    <property type="project" value="UniProtKB-KW"/>
</dbReference>
<dbReference type="EMBL" id="JBHSZQ010000004">
    <property type="protein sequence ID" value="MFC7125410.1"/>
    <property type="molecule type" value="Genomic_DNA"/>
</dbReference>
<keyword evidence="2" id="KW-0808">Transferase</keyword>
<dbReference type="PANTHER" id="PTHR47816">
    <property type="entry name" value="RIBOSOMAL RNA SMALL SUBUNIT METHYLTRANSFERASE C"/>
    <property type="match status" value="1"/>
</dbReference>
<evidence type="ECO:0000313" key="5">
    <source>
        <dbReference type="Proteomes" id="UP001596414"/>
    </source>
</evidence>
<dbReference type="InterPro" id="IPR029063">
    <property type="entry name" value="SAM-dependent_MTases_sf"/>
</dbReference>
<gene>
    <name evidence="4" type="ORF">ACFQJ7_05065</name>
</gene>
<name>A0ABD5X8B9_9EURY</name>
<comment type="caution">
    <text evidence="4">The sequence shown here is derived from an EMBL/GenBank/DDBJ whole genome shotgun (WGS) entry which is preliminary data.</text>
</comment>
<reference evidence="4 5" key="1">
    <citation type="journal article" date="2014" name="Int. J. Syst. Evol. Microbiol.">
        <title>Complete genome sequence of Corynebacterium casei LMG S-19264T (=DSM 44701T), isolated from a smear-ripened cheese.</title>
        <authorList>
            <consortium name="US DOE Joint Genome Institute (JGI-PGF)"/>
            <person name="Walter F."/>
            <person name="Albersmeier A."/>
            <person name="Kalinowski J."/>
            <person name="Ruckert C."/>
        </authorList>
    </citation>
    <scope>NUCLEOTIDE SEQUENCE [LARGE SCALE GENOMIC DNA]</scope>
    <source>
        <strain evidence="4 5">CGMCC 4.7215</strain>
    </source>
</reference>
<keyword evidence="1 4" id="KW-0489">Methyltransferase</keyword>
<organism evidence="4 5">
    <name type="scientific">Halovenus rubra</name>
    <dbReference type="NCBI Taxonomy" id="869890"/>
    <lineage>
        <taxon>Archaea</taxon>
        <taxon>Methanobacteriati</taxon>
        <taxon>Methanobacteriota</taxon>
        <taxon>Stenosarchaea group</taxon>
        <taxon>Halobacteria</taxon>
        <taxon>Halobacteriales</taxon>
        <taxon>Haloarculaceae</taxon>
        <taxon>Halovenus</taxon>
    </lineage>
</organism>
<evidence type="ECO:0000256" key="1">
    <source>
        <dbReference type="ARBA" id="ARBA00022603"/>
    </source>
</evidence>
<dbReference type="GO" id="GO:0032259">
    <property type="term" value="P:methylation"/>
    <property type="evidence" value="ECO:0007669"/>
    <property type="project" value="UniProtKB-KW"/>
</dbReference>
<dbReference type="Gene3D" id="3.40.50.150">
    <property type="entry name" value="Vaccinia Virus protein VP39"/>
    <property type="match status" value="2"/>
</dbReference>
<sequence>MTHVPRSLSLESKVPEGPDRYQFSTVDGLHSSDSFREPELLLLETLWERSLGDMLVVQGNYGVIPSVLGATATTITMTETSARAARLAEKNIDRNGASADVSLVVSPADIDATFDTVCYAPKPYTPLEVGKQNIIDALSCLRDGGRIYVAGDRSAGIERYETCLNEHAPRVRTVRQEGGCRVVEATRPGEVDAPEFVTSRTITSRVDGVDLTMVTEAGLFSTGKLDDGTRLLLETATVEDGETVLDLACGYGPVGTYAAVTADADVILTDENLRATNCAEATLDSVGVDGRVVTADCLRGVEDTVDRILCNPPTHAGSGVLSDLFAGAQRVLAAGGTLWAVHHRSLDLDEYLEQAGRIVGRETGPEHTVVSVRSE</sequence>
<protein>
    <submittedName>
        <fullName evidence="4">Methyltransferase</fullName>
    </submittedName>
</protein>
<dbReference type="InterPro" id="IPR007848">
    <property type="entry name" value="Small_mtfrase_dom"/>
</dbReference>
<dbReference type="SUPFAM" id="SSF53335">
    <property type="entry name" value="S-adenosyl-L-methionine-dependent methyltransferases"/>
    <property type="match status" value="2"/>
</dbReference>
<evidence type="ECO:0000313" key="4">
    <source>
        <dbReference type="EMBL" id="MFC7125410.1"/>
    </source>
</evidence>
<dbReference type="RefSeq" id="WP_267636403.1">
    <property type="nucleotide sequence ID" value="NZ_JAODIY010000004.1"/>
</dbReference>
<feature type="domain" description="Methyltransferase small" evidence="3">
    <location>
        <begin position="211"/>
        <end position="355"/>
    </location>
</feature>
<evidence type="ECO:0000256" key="2">
    <source>
        <dbReference type="ARBA" id="ARBA00022679"/>
    </source>
</evidence>
<feature type="domain" description="Methyltransferase small" evidence="3">
    <location>
        <begin position="21"/>
        <end position="183"/>
    </location>
</feature>
<dbReference type="PANTHER" id="PTHR47816:SF4">
    <property type="entry name" value="RIBOSOMAL RNA SMALL SUBUNIT METHYLTRANSFERASE C"/>
    <property type="match status" value="1"/>
</dbReference>
<evidence type="ECO:0000259" key="3">
    <source>
        <dbReference type="Pfam" id="PF05175"/>
    </source>
</evidence>
<dbReference type="AlphaFoldDB" id="A0ABD5X8B9"/>